<sequence>MSPRTRANGPGADRGWSRLNVRLLQPWMSQDAAGGALPTLYEATAPGAAAGGYCGPGRLFEMKVPPKPAAIGKLARGAALAARLRDVCNARVGVQWPQRDSGAAA</sequence>
<evidence type="ECO:0000313" key="2">
    <source>
        <dbReference type="Proteomes" id="UP000295293"/>
    </source>
</evidence>
<dbReference type="RefSeq" id="WP_133819629.1">
    <property type="nucleotide sequence ID" value="NZ_SNZH01000010.1"/>
</dbReference>
<comment type="caution">
    <text evidence="1">The sequence shown here is derived from an EMBL/GenBank/DDBJ whole genome shotgun (WGS) entry which is preliminary data.</text>
</comment>
<proteinExistence type="predicted"/>
<evidence type="ECO:0000313" key="1">
    <source>
        <dbReference type="EMBL" id="TDR41544.1"/>
    </source>
</evidence>
<dbReference type="AlphaFoldDB" id="A0A4R6YTD1"/>
<dbReference type="OrthoDB" id="109589at2"/>
<protein>
    <submittedName>
        <fullName evidence="1">Uncharacterized protein</fullName>
    </submittedName>
</protein>
<gene>
    <name evidence="1" type="ORF">DFR29_11026</name>
</gene>
<organism evidence="1 2">
    <name type="scientific">Tahibacter aquaticus</name>
    <dbReference type="NCBI Taxonomy" id="520092"/>
    <lineage>
        <taxon>Bacteria</taxon>
        <taxon>Pseudomonadati</taxon>
        <taxon>Pseudomonadota</taxon>
        <taxon>Gammaproteobacteria</taxon>
        <taxon>Lysobacterales</taxon>
        <taxon>Rhodanobacteraceae</taxon>
        <taxon>Tahibacter</taxon>
    </lineage>
</organism>
<dbReference type="EMBL" id="SNZH01000010">
    <property type="protein sequence ID" value="TDR41544.1"/>
    <property type="molecule type" value="Genomic_DNA"/>
</dbReference>
<name>A0A4R6YTD1_9GAMM</name>
<reference evidence="1 2" key="1">
    <citation type="submission" date="2019-03" db="EMBL/GenBank/DDBJ databases">
        <title>Genomic Encyclopedia of Type Strains, Phase IV (KMG-IV): sequencing the most valuable type-strain genomes for metagenomic binning, comparative biology and taxonomic classification.</title>
        <authorList>
            <person name="Goeker M."/>
        </authorList>
    </citation>
    <scope>NUCLEOTIDE SEQUENCE [LARGE SCALE GENOMIC DNA]</scope>
    <source>
        <strain evidence="1 2">DSM 21667</strain>
    </source>
</reference>
<accession>A0A4R6YTD1</accession>
<keyword evidence="2" id="KW-1185">Reference proteome</keyword>
<dbReference type="Proteomes" id="UP000295293">
    <property type="component" value="Unassembled WGS sequence"/>
</dbReference>